<dbReference type="EMBL" id="BGPR01001183">
    <property type="protein sequence ID" value="GBM47505.1"/>
    <property type="molecule type" value="Genomic_DNA"/>
</dbReference>
<comment type="caution">
    <text evidence="2">The sequence shown here is derived from an EMBL/GenBank/DDBJ whole genome shotgun (WGS) entry which is preliminary data.</text>
</comment>
<sequence length="117" mass="13678">MDLRNVLACMVIAPWVWILTKFILFADHFDLIPLIIFRYLLVLLNRAIQKENLDVLKTVKDELQIKRDEFNQTEDHQCEEKCTQKVHGTNNASTQVEKIQFLEKLTQATAIETDAFT</sequence>
<evidence type="ECO:0000256" key="1">
    <source>
        <dbReference type="SAM" id="Phobius"/>
    </source>
</evidence>
<evidence type="ECO:0000313" key="2">
    <source>
        <dbReference type="EMBL" id="GBM47505.1"/>
    </source>
</evidence>
<keyword evidence="1" id="KW-1133">Transmembrane helix</keyword>
<feature type="transmembrane region" description="Helical" evidence="1">
    <location>
        <begin position="7"/>
        <end position="25"/>
    </location>
</feature>
<organism evidence="2 3">
    <name type="scientific">Araneus ventricosus</name>
    <name type="common">Orbweaver spider</name>
    <name type="synonym">Epeira ventricosa</name>
    <dbReference type="NCBI Taxonomy" id="182803"/>
    <lineage>
        <taxon>Eukaryota</taxon>
        <taxon>Metazoa</taxon>
        <taxon>Ecdysozoa</taxon>
        <taxon>Arthropoda</taxon>
        <taxon>Chelicerata</taxon>
        <taxon>Arachnida</taxon>
        <taxon>Araneae</taxon>
        <taxon>Araneomorphae</taxon>
        <taxon>Entelegynae</taxon>
        <taxon>Araneoidea</taxon>
        <taxon>Araneidae</taxon>
        <taxon>Araneus</taxon>
    </lineage>
</organism>
<protein>
    <submittedName>
        <fullName evidence="2">Uncharacterized protein</fullName>
    </submittedName>
</protein>
<keyword evidence="1" id="KW-0812">Transmembrane</keyword>
<keyword evidence="3" id="KW-1185">Reference proteome</keyword>
<gene>
    <name evidence="2" type="ORF">AVEN_79634_1</name>
</gene>
<dbReference type="AlphaFoldDB" id="A0A4Y2G487"/>
<name>A0A4Y2G487_ARAVE</name>
<dbReference type="Proteomes" id="UP000499080">
    <property type="component" value="Unassembled WGS sequence"/>
</dbReference>
<keyword evidence="1" id="KW-0472">Membrane</keyword>
<reference evidence="2 3" key="1">
    <citation type="journal article" date="2019" name="Sci. Rep.">
        <title>Orb-weaving spider Araneus ventricosus genome elucidates the spidroin gene catalogue.</title>
        <authorList>
            <person name="Kono N."/>
            <person name="Nakamura H."/>
            <person name="Ohtoshi R."/>
            <person name="Moran D.A.P."/>
            <person name="Shinohara A."/>
            <person name="Yoshida Y."/>
            <person name="Fujiwara M."/>
            <person name="Mori M."/>
            <person name="Tomita M."/>
            <person name="Arakawa K."/>
        </authorList>
    </citation>
    <scope>NUCLEOTIDE SEQUENCE [LARGE SCALE GENOMIC DNA]</scope>
</reference>
<accession>A0A4Y2G487</accession>
<proteinExistence type="predicted"/>
<evidence type="ECO:0000313" key="3">
    <source>
        <dbReference type="Proteomes" id="UP000499080"/>
    </source>
</evidence>